<dbReference type="InterPro" id="IPR004358">
    <property type="entry name" value="Sig_transdc_His_kin-like_C"/>
</dbReference>
<dbReference type="EMBL" id="FNMY01000001">
    <property type="protein sequence ID" value="SDW37596.1"/>
    <property type="molecule type" value="Genomic_DNA"/>
</dbReference>
<dbReference type="Pfam" id="PF00512">
    <property type="entry name" value="HisKA"/>
    <property type="match status" value="1"/>
</dbReference>
<dbReference type="EC" id="2.7.13.3" evidence="2"/>
<sequence>MGKLMLFFCLLRIMPTKRNIYIVVFIMSVIGLLVVQYQFLKVGLGLAKAQFSEKIDIARDHINSELSELNSLTYTLGNAIQKDTSELKIGLDSLQKVSQFYLNDYVEYQLGVSGIDAPFSYRLYSRDSITYLTSVDSFKADDEMLTYPIKLEGYLPELLEKEIILELGFNDLNKYFMGQLNGLTIPGLIFLLLIIIVVIWVLRSFYWQSSIITTTNDFINNLTHELKTPVFSIGLATKILEEDLPENKRTIVELIRRESDRLKKHIDKVLELASLESGKNVLQFSTFDFRHELQRICEDFALLAKHDDMAFQFDLEEGNYPIRAEKFHLENVIVNLLENAKKYSDYPIIKLKSYKVRGRLNIEISDNGQGIAKQDTSRIFRKYYRIKNGDVHKVKGYGLGLYYVQKIIKMHRGKIGVESELGKGTTFTISLKLLKNG</sequence>
<accession>A0A1H2T0V8</accession>
<dbReference type="Proteomes" id="UP000199592">
    <property type="component" value="Unassembled WGS sequence"/>
</dbReference>
<keyword evidence="6" id="KW-0812">Transmembrane</keyword>
<evidence type="ECO:0000313" key="8">
    <source>
        <dbReference type="EMBL" id="SDW37596.1"/>
    </source>
</evidence>
<keyword evidence="9" id="KW-1185">Reference proteome</keyword>
<evidence type="ECO:0000259" key="7">
    <source>
        <dbReference type="PROSITE" id="PS50109"/>
    </source>
</evidence>
<feature type="domain" description="Histidine kinase" evidence="7">
    <location>
        <begin position="221"/>
        <end position="435"/>
    </location>
</feature>
<dbReference type="Gene3D" id="3.30.565.10">
    <property type="entry name" value="Histidine kinase-like ATPase, C-terminal domain"/>
    <property type="match status" value="1"/>
</dbReference>
<evidence type="ECO:0000256" key="4">
    <source>
        <dbReference type="ARBA" id="ARBA00022679"/>
    </source>
</evidence>
<feature type="transmembrane region" description="Helical" evidence="6">
    <location>
        <begin position="20"/>
        <end position="39"/>
    </location>
</feature>
<dbReference type="AlphaFoldDB" id="A0A1H2T0V8"/>
<dbReference type="InterPro" id="IPR003594">
    <property type="entry name" value="HATPase_dom"/>
</dbReference>
<dbReference type="PROSITE" id="PS50109">
    <property type="entry name" value="HIS_KIN"/>
    <property type="match status" value="1"/>
</dbReference>
<evidence type="ECO:0000313" key="9">
    <source>
        <dbReference type="Proteomes" id="UP000199592"/>
    </source>
</evidence>
<dbReference type="SMART" id="SM00387">
    <property type="entry name" value="HATPase_c"/>
    <property type="match status" value="1"/>
</dbReference>
<name>A0A1H2T0V8_9FLAO</name>
<dbReference type="FunFam" id="3.30.565.10:FF:000006">
    <property type="entry name" value="Sensor histidine kinase WalK"/>
    <property type="match status" value="1"/>
</dbReference>
<evidence type="ECO:0000256" key="1">
    <source>
        <dbReference type="ARBA" id="ARBA00000085"/>
    </source>
</evidence>
<evidence type="ECO:0000256" key="2">
    <source>
        <dbReference type="ARBA" id="ARBA00012438"/>
    </source>
</evidence>
<keyword evidence="4" id="KW-0808">Transferase</keyword>
<gene>
    <name evidence="8" type="ORF">SAMN04487892_1376</name>
</gene>
<organism evidence="8 9">
    <name type="scientific">Flagellimonas zhangzhouensis</name>
    <dbReference type="NCBI Taxonomy" id="1073328"/>
    <lineage>
        <taxon>Bacteria</taxon>
        <taxon>Pseudomonadati</taxon>
        <taxon>Bacteroidota</taxon>
        <taxon>Flavobacteriia</taxon>
        <taxon>Flavobacteriales</taxon>
        <taxon>Flavobacteriaceae</taxon>
        <taxon>Flagellimonas</taxon>
    </lineage>
</organism>
<dbReference type="PANTHER" id="PTHR43547:SF2">
    <property type="entry name" value="HYBRID SIGNAL TRANSDUCTION HISTIDINE KINASE C"/>
    <property type="match status" value="1"/>
</dbReference>
<dbReference type="PANTHER" id="PTHR43547">
    <property type="entry name" value="TWO-COMPONENT HISTIDINE KINASE"/>
    <property type="match status" value="1"/>
</dbReference>
<feature type="transmembrane region" description="Helical" evidence="6">
    <location>
        <begin position="183"/>
        <end position="202"/>
    </location>
</feature>
<protein>
    <recommendedName>
        <fullName evidence="2">histidine kinase</fullName>
        <ecNumber evidence="2">2.7.13.3</ecNumber>
    </recommendedName>
</protein>
<evidence type="ECO:0000256" key="5">
    <source>
        <dbReference type="ARBA" id="ARBA00022777"/>
    </source>
</evidence>
<dbReference type="Gene3D" id="1.10.287.130">
    <property type="match status" value="1"/>
</dbReference>
<dbReference type="STRING" id="1073328.SAMN05216294_2737"/>
<dbReference type="GO" id="GO:0000155">
    <property type="term" value="F:phosphorelay sensor kinase activity"/>
    <property type="evidence" value="ECO:0007669"/>
    <property type="project" value="InterPro"/>
</dbReference>
<dbReference type="InterPro" id="IPR005467">
    <property type="entry name" value="His_kinase_dom"/>
</dbReference>
<keyword evidence="5 8" id="KW-0418">Kinase</keyword>
<comment type="catalytic activity">
    <reaction evidence="1">
        <text>ATP + protein L-histidine = ADP + protein N-phospho-L-histidine.</text>
        <dbReference type="EC" id="2.7.13.3"/>
    </reaction>
</comment>
<evidence type="ECO:0000256" key="6">
    <source>
        <dbReference type="SAM" id="Phobius"/>
    </source>
</evidence>
<dbReference type="SUPFAM" id="SSF55874">
    <property type="entry name" value="ATPase domain of HSP90 chaperone/DNA topoisomerase II/histidine kinase"/>
    <property type="match status" value="1"/>
</dbReference>
<keyword evidence="6" id="KW-0472">Membrane</keyword>
<dbReference type="SMART" id="SM00388">
    <property type="entry name" value="HisKA"/>
    <property type="match status" value="1"/>
</dbReference>
<evidence type="ECO:0000256" key="3">
    <source>
        <dbReference type="ARBA" id="ARBA00022553"/>
    </source>
</evidence>
<dbReference type="InterPro" id="IPR036097">
    <property type="entry name" value="HisK_dim/P_sf"/>
</dbReference>
<dbReference type="CDD" id="cd00082">
    <property type="entry name" value="HisKA"/>
    <property type="match status" value="1"/>
</dbReference>
<dbReference type="InterPro" id="IPR003661">
    <property type="entry name" value="HisK_dim/P_dom"/>
</dbReference>
<reference evidence="9" key="1">
    <citation type="submission" date="2016-10" db="EMBL/GenBank/DDBJ databases">
        <authorList>
            <person name="Varghese N."/>
            <person name="Submissions S."/>
        </authorList>
    </citation>
    <scope>NUCLEOTIDE SEQUENCE [LARGE SCALE GENOMIC DNA]</scope>
    <source>
        <strain evidence="9">DSM 25030</strain>
    </source>
</reference>
<dbReference type="SUPFAM" id="SSF47384">
    <property type="entry name" value="Homodimeric domain of signal transducing histidine kinase"/>
    <property type="match status" value="1"/>
</dbReference>
<keyword evidence="3" id="KW-0597">Phosphoprotein</keyword>
<dbReference type="Pfam" id="PF02518">
    <property type="entry name" value="HATPase_c"/>
    <property type="match status" value="1"/>
</dbReference>
<dbReference type="InterPro" id="IPR036890">
    <property type="entry name" value="HATPase_C_sf"/>
</dbReference>
<dbReference type="PRINTS" id="PR00344">
    <property type="entry name" value="BCTRLSENSOR"/>
</dbReference>
<keyword evidence="6" id="KW-1133">Transmembrane helix</keyword>
<proteinExistence type="predicted"/>